<feature type="domain" description="Dynein regulatory complex protein 1/2 N-terminal" evidence="14">
    <location>
        <begin position="24"/>
        <end position="125"/>
    </location>
</feature>
<name>A0A9J7II61_SPOLT</name>
<reference evidence="16" key="1">
    <citation type="submission" date="2025-08" db="UniProtKB">
        <authorList>
            <consortium name="RefSeq"/>
        </authorList>
    </citation>
    <scope>IDENTIFICATION</scope>
    <source>
        <strain evidence="16">Ishihara</strain>
        <tissue evidence="16">Whole body</tissue>
    </source>
</reference>
<keyword evidence="7" id="KW-0966">Cell projection</keyword>
<protein>
    <recommendedName>
        <fullName evidence="10">Dynein regulatory complex subunit 2</fullName>
    </recommendedName>
    <alternativeName>
        <fullName evidence="11">Coiled-coil domain-containing protein 65</fullName>
    </alternativeName>
</protein>
<evidence type="ECO:0000256" key="12">
    <source>
        <dbReference type="ARBA" id="ARBA00045865"/>
    </source>
</evidence>
<dbReference type="PANTHER" id="PTHR21625:SF0">
    <property type="entry name" value="DYNEIN REGULATORY COMPLEX SUBUNIT 2"/>
    <property type="match status" value="1"/>
</dbReference>
<evidence type="ECO:0000256" key="5">
    <source>
        <dbReference type="ARBA" id="ARBA00023069"/>
    </source>
</evidence>
<dbReference type="PANTHER" id="PTHR21625">
    <property type="entry name" value="NYD-SP28 PROTEIN"/>
    <property type="match status" value="1"/>
</dbReference>
<evidence type="ECO:0000256" key="13">
    <source>
        <dbReference type="SAM" id="Coils"/>
    </source>
</evidence>
<keyword evidence="4 13" id="KW-0175">Coiled coil</keyword>
<evidence type="ECO:0000256" key="8">
    <source>
        <dbReference type="ARBA" id="ARBA00037841"/>
    </source>
</evidence>
<evidence type="ECO:0000256" key="3">
    <source>
        <dbReference type="ARBA" id="ARBA00022846"/>
    </source>
</evidence>
<gene>
    <name evidence="16" type="primary">LOC111347804</name>
</gene>
<accession>A0A9J7II61</accession>
<sequence>MGKKGKVNKLAKMSDEERARYLQHRADLEEEARRRKQELIHRFIKNKLDKEEAYSRLNTAKINQQWRFILRKIKCKQMALDIQNMLTSFNFLVERKDRLIKTLVRATDDSDEQHRRAFQAHTENVSFFLNIGTQRLDKLQAEYDHQKNDLLENWDKEEMELIDCQDRAEFKLKLIMYIQDRDFQTLRKNIETQRATEKNDARLEHEEELRSFCAPKQLAIEMYWGKLRDVYNSYQEEHNPIMSHYHSLREKDDFYQKEIARNDFQIQLASETLTNLQLEWQKTTSTMTDKLMRMANRKEELARKYLQMKRDYKLESSKGNQQLDIMVNASQDAIKHLEDMYEKLNKVMQLSEICSKYEHEGDELTKDVEYDMDSVDFEHLDKDMIDECKEYRKMDKFLLKVNRAKVQTICLRTEKAKLMRENIQLKNYIKRYLTDLALKGKDRPLSMKIRTDAPKINIKAYVLYFFVIKYYGKEQKPWTSATPEKLQECPLGVRDLTIGDCGWGEVSGL</sequence>
<evidence type="ECO:0000313" key="16">
    <source>
        <dbReference type="RefSeq" id="XP_022813930.1"/>
    </source>
</evidence>
<keyword evidence="5" id="KW-0969">Cilium</keyword>
<dbReference type="RefSeq" id="XP_022813930.1">
    <property type="nucleotide sequence ID" value="XM_022958162.1"/>
</dbReference>
<evidence type="ECO:0000256" key="1">
    <source>
        <dbReference type="ARBA" id="ARBA00004611"/>
    </source>
</evidence>
<dbReference type="AlphaFoldDB" id="A0A9J7II61"/>
<comment type="similarity">
    <text evidence="9">Belongs to the DRC2 family.</text>
</comment>
<dbReference type="GeneID" id="111347804"/>
<dbReference type="GO" id="GO:0003352">
    <property type="term" value="P:regulation of cilium movement"/>
    <property type="evidence" value="ECO:0007669"/>
    <property type="project" value="TreeGrafter"/>
</dbReference>
<dbReference type="InterPro" id="IPR039505">
    <property type="entry name" value="DRC1/2_N"/>
</dbReference>
<proteinExistence type="inferred from homology"/>
<dbReference type="GO" id="GO:0060285">
    <property type="term" value="P:cilium-dependent cell motility"/>
    <property type="evidence" value="ECO:0007669"/>
    <property type="project" value="TreeGrafter"/>
</dbReference>
<evidence type="ECO:0000256" key="7">
    <source>
        <dbReference type="ARBA" id="ARBA00023273"/>
    </source>
</evidence>
<dbReference type="InterPro" id="IPR039750">
    <property type="entry name" value="DRC1/DRC2"/>
</dbReference>
<organism evidence="15 16">
    <name type="scientific">Spodoptera litura</name>
    <name type="common">Asian cotton leafworm</name>
    <dbReference type="NCBI Taxonomy" id="69820"/>
    <lineage>
        <taxon>Eukaryota</taxon>
        <taxon>Metazoa</taxon>
        <taxon>Ecdysozoa</taxon>
        <taxon>Arthropoda</taxon>
        <taxon>Hexapoda</taxon>
        <taxon>Insecta</taxon>
        <taxon>Pterygota</taxon>
        <taxon>Neoptera</taxon>
        <taxon>Endopterygota</taxon>
        <taxon>Lepidoptera</taxon>
        <taxon>Glossata</taxon>
        <taxon>Ditrysia</taxon>
        <taxon>Noctuoidea</taxon>
        <taxon>Noctuidae</taxon>
        <taxon>Amphipyrinae</taxon>
        <taxon>Spodoptera</taxon>
    </lineage>
</organism>
<evidence type="ECO:0000313" key="15">
    <source>
        <dbReference type="Proteomes" id="UP000301870"/>
    </source>
</evidence>
<keyword evidence="3" id="KW-0282">Flagellum</keyword>
<comment type="subcellular location">
    <subcellularLocation>
        <location evidence="1">Cytoplasm</location>
        <location evidence="1">Cytoskeleton</location>
        <location evidence="1">Flagellum axoneme</location>
    </subcellularLocation>
    <subcellularLocation>
        <location evidence="8">Cytoplasm</location>
        <location evidence="8">Cytoskeleton</location>
        <location evidence="8">Flagellum basal body</location>
    </subcellularLocation>
</comment>
<feature type="coiled-coil region" evidence="13">
    <location>
        <begin position="291"/>
        <end position="347"/>
    </location>
</feature>
<evidence type="ECO:0000256" key="9">
    <source>
        <dbReference type="ARBA" id="ARBA00038424"/>
    </source>
</evidence>
<evidence type="ECO:0000256" key="4">
    <source>
        <dbReference type="ARBA" id="ARBA00023054"/>
    </source>
</evidence>
<dbReference type="GO" id="GO:0005858">
    <property type="term" value="C:axonemal dynein complex"/>
    <property type="evidence" value="ECO:0007669"/>
    <property type="project" value="InterPro"/>
</dbReference>
<comment type="function">
    <text evidence="12">Component of the nexin-dynein regulatory complex (N-DRC), a key regulator of ciliary/flagellar motility which maintains the alignment and integrity of the distal axoneme and regulates microtubule sliding in motile axonemes. Plays a critical role in the assembly of N-DRC and also stabilizes the assembly of multiple inner dynein arms and radial spokes. Coassembles with DRC1 to form a central scaffold needed for assembly of the N-DRC and its attachment to the outer doublet microtubules.</text>
</comment>
<dbReference type="Pfam" id="PF14772">
    <property type="entry name" value="NYD-SP28"/>
    <property type="match status" value="1"/>
</dbReference>
<dbReference type="OrthoDB" id="7760980at2759"/>
<dbReference type="KEGG" id="sliu:111347804"/>
<keyword evidence="2" id="KW-0963">Cytoplasm</keyword>
<dbReference type="Proteomes" id="UP000301870">
    <property type="component" value="Chromosome 6"/>
</dbReference>
<evidence type="ECO:0000256" key="11">
    <source>
        <dbReference type="ARBA" id="ARBA00041517"/>
    </source>
</evidence>
<evidence type="ECO:0000256" key="2">
    <source>
        <dbReference type="ARBA" id="ARBA00022490"/>
    </source>
</evidence>
<dbReference type="GO" id="GO:0070286">
    <property type="term" value="P:axonemal dynein complex assembly"/>
    <property type="evidence" value="ECO:0007669"/>
    <property type="project" value="InterPro"/>
</dbReference>
<keyword evidence="6" id="KW-0206">Cytoskeleton</keyword>
<evidence type="ECO:0000259" key="14">
    <source>
        <dbReference type="Pfam" id="PF14772"/>
    </source>
</evidence>
<evidence type="ECO:0000256" key="10">
    <source>
        <dbReference type="ARBA" id="ARBA00040899"/>
    </source>
</evidence>
<evidence type="ECO:0000256" key="6">
    <source>
        <dbReference type="ARBA" id="ARBA00023212"/>
    </source>
</evidence>
<keyword evidence="15" id="KW-1185">Reference proteome</keyword>